<comment type="caution">
    <text evidence="4">The sequence shown here is derived from an EMBL/GenBank/DDBJ whole genome shotgun (WGS) entry which is preliminary data.</text>
</comment>
<feature type="compositionally biased region" description="Low complexity" evidence="2">
    <location>
        <begin position="745"/>
        <end position="758"/>
    </location>
</feature>
<feature type="compositionally biased region" description="Low complexity" evidence="2">
    <location>
        <begin position="588"/>
        <end position="619"/>
    </location>
</feature>
<reference evidence="4 5" key="1">
    <citation type="journal article" date="2022" name="Allergy">
        <title>Genome assembly and annotation of Periplaneta americana reveal a comprehensive cockroach allergen profile.</title>
        <authorList>
            <person name="Wang L."/>
            <person name="Xiong Q."/>
            <person name="Saelim N."/>
            <person name="Wang L."/>
            <person name="Nong W."/>
            <person name="Wan A.T."/>
            <person name="Shi M."/>
            <person name="Liu X."/>
            <person name="Cao Q."/>
            <person name="Hui J.H.L."/>
            <person name="Sookrung N."/>
            <person name="Leung T.F."/>
            <person name="Tungtrongchitr A."/>
            <person name="Tsui S.K.W."/>
        </authorList>
    </citation>
    <scope>NUCLEOTIDE SEQUENCE [LARGE SCALE GENOMIC DNA]</scope>
    <source>
        <strain evidence="4">PWHHKU_190912</strain>
    </source>
</reference>
<evidence type="ECO:0000313" key="4">
    <source>
        <dbReference type="EMBL" id="KAJ4435369.1"/>
    </source>
</evidence>
<dbReference type="EMBL" id="JAJSOF020000023">
    <property type="protein sequence ID" value="KAJ4435369.1"/>
    <property type="molecule type" value="Genomic_DNA"/>
</dbReference>
<name>A0ABQ8SMG5_PERAM</name>
<feature type="compositionally biased region" description="Basic and acidic residues" evidence="2">
    <location>
        <begin position="92"/>
        <end position="111"/>
    </location>
</feature>
<feature type="region of interest" description="Disordered" evidence="2">
    <location>
        <begin position="1118"/>
        <end position="1165"/>
    </location>
</feature>
<keyword evidence="1" id="KW-0175">Coiled coil</keyword>
<feature type="coiled-coil region" evidence="1">
    <location>
        <begin position="1169"/>
        <end position="1196"/>
    </location>
</feature>
<organism evidence="4 5">
    <name type="scientific">Periplaneta americana</name>
    <name type="common">American cockroach</name>
    <name type="synonym">Blatta americana</name>
    <dbReference type="NCBI Taxonomy" id="6978"/>
    <lineage>
        <taxon>Eukaryota</taxon>
        <taxon>Metazoa</taxon>
        <taxon>Ecdysozoa</taxon>
        <taxon>Arthropoda</taxon>
        <taxon>Hexapoda</taxon>
        <taxon>Insecta</taxon>
        <taxon>Pterygota</taxon>
        <taxon>Neoptera</taxon>
        <taxon>Polyneoptera</taxon>
        <taxon>Dictyoptera</taxon>
        <taxon>Blattodea</taxon>
        <taxon>Blattoidea</taxon>
        <taxon>Blattidae</taxon>
        <taxon>Blattinae</taxon>
        <taxon>Periplaneta</taxon>
    </lineage>
</organism>
<dbReference type="Pfam" id="PF12762">
    <property type="entry name" value="DDE_Tnp_IS1595"/>
    <property type="match status" value="1"/>
</dbReference>
<protein>
    <recommendedName>
        <fullName evidence="3">ISXO2-like transposase domain-containing protein</fullName>
    </recommendedName>
</protein>
<dbReference type="NCBIfam" id="NF033547">
    <property type="entry name" value="transpos_IS1595"/>
    <property type="match status" value="1"/>
</dbReference>
<dbReference type="PANTHER" id="PTHR15742:SF5">
    <property type="entry name" value="GIRDIN"/>
    <property type="match status" value="1"/>
</dbReference>
<feature type="compositionally biased region" description="Low complexity" evidence="2">
    <location>
        <begin position="164"/>
        <end position="175"/>
    </location>
</feature>
<dbReference type="InterPro" id="IPR024445">
    <property type="entry name" value="Tnp_ISXO2-like"/>
</dbReference>
<sequence>MTSYTNTSDNSSCPLVRTLQRCDNPGDLRKRLTGFLEFGKDSTTPPPRGFDGSLSILLNEGCDWLLTGEDKISATVRKTFIYDNQLVVGSRRDYKEHGPRKDQDALRRDETTVSSPSLSSWSSPSSRSRDDNRSGSSSSTDSGVSSRSWSSGASSGSRGEESSKSGSSDTVVTSSNLSSEEEEIDFAMSYKLIPDESAKKCVSCKSSDSVNWQRRAKYSNYSFCLKCRKCKQETSITHNTWFENTKITIRQSLVLIYMWLLQTTLQIAASEVEVHFSTALDYFCFCREICYVIITQNTKPIGGEGHIVELDETHVYTRKYKRSRLLKNEKNSVWVFGGIDRETKESFVLKVEKRDKNTLIPIIKSFIKPHTKIMTDGWKSYSDLKDEGYIHEVVNHSIEFVREDDRSVHTQKVERMWKTLKSVLKREGRESENYNLYVFEFLHRKQQKLKGMTTPSEMFPQFLQHIHDTYPGYGIGGLKPKDYIPTAMSDSVIRTVLFLGSVQLLKEKLGELYSVTFSSGRPAASWTSTPDLGNLNDDTRAEITTVSLTLPRRRRILPVDTGQNKSTDTPEPAVSDSFTLRRTRTPEKTITPSSTESEKSSSSSSSTTTSTPTTQQTKQPRPARKTTSHSTNSSTGDNKDLGKLRRVRIQSLKEVSSVEEPTNPEVEFIIQSKQASLVYRISTRVCVRNCISIRRPEFECSGPQLEGPEFECSGPQLEGPEFECSGPQLEGPEFEYSELSLKVKSSKSKQPSSKTSASAGTTNSISSSTAKKALGTSALPGSSSSGSGSSGTSEEEDSDDDLSSLAGTETTETTLVDRNENELQEQIESLKQELEMMRARCERVEREKSDILLRRIAAMDTAPSKTAASEVLKLQQKVNELQSLAEDLRDDKKSLNLKVKELEEEIEGRPDKAATQKTVDELRSKLLAAETLCEELMDENEDMKKELRDLEEEIEEMQDNFSFATVIFADDHRWQSSLGFCPVGLNVHGFFTVMNVNERRWARRTSSTFALEAKTWRSSPRNQLEDQADEYSSLKKELEQTNKNCRILSFKLRKAERKAEQLEAEKLDAEKKMKDVAGGQTGLEKVDKIKKLEQELAVANEVAIRLQKDLDETNAKLKAKEEASTKEANKKKAPMLGAIGKVSSGEKVSRESLTRGGSQEDPQQLLRDLQDSLEREADLREQLRFAEEELRRTSKQRIIIKGSSSDWRDIPAKSSLQPDVVPSPIYHQIGISRRQFQYATMQPRDGKPQPETISSISSGTQTSFLDVPVTSQTRPVVIHTPPPEENLKQSIDTQTTKLADMISVGTQSKTTSSSEAQTLVLSTEDKGTDFDKDVSAVTSAAQFTESTQTDNLTQVSMETQTTQTSTVTNTSQTDLYNDLQLSAFTQTEQMSTVEKMSQTDLNSELQISSFAQTEKMSTVTETSQTDVCDELQSSSFTQTDELLKVTEISQTDMCSELQISAFTQTLELEVTRELSMPVAVQTDFTNIDLSSVGVQTEELLPLTVDEVSSVRELPSLSIKYSDSEVKENIISKVNHSPQQEQNLSLLISSVISIDEDETHPIGEPDVSLEELTEPQMSVGTQTDYFASFPQARVSSMRQFQFSIPTVFPPGSLLSRSSPMGALLTPLGRLFS</sequence>
<accession>A0ABQ8SMG5</accession>
<feature type="region of interest" description="Disordered" evidence="2">
    <location>
        <begin position="745"/>
        <end position="821"/>
    </location>
</feature>
<feature type="domain" description="ISXO2-like transposase" evidence="3">
    <location>
        <begin position="300"/>
        <end position="446"/>
    </location>
</feature>
<feature type="compositionally biased region" description="Acidic residues" evidence="2">
    <location>
        <begin position="793"/>
        <end position="802"/>
    </location>
</feature>
<evidence type="ECO:0000259" key="3">
    <source>
        <dbReference type="SMART" id="SM01126"/>
    </source>
</evidence>
<proteinExistence type="predicted"/>
<evidence type="ECO:0000256" key="1">
    <source>
        <dbReference type="SAM" id="Coils"/>
    </source>
</evidence>
<feature type="compositionally biased region" description="Polar residues" evidence="2">
    <location>
        <begin position="759"/>
        <end position="770"/>
    </location>
</feature>
<dbReference type="InterPro" id="IPR049885">
    <property type="entry name" value="MTCL1-3"/>
</dbReference>
<feature type="region of interest" description="Disordered" evidence="2">
    <location>
        <begin position="554"/>
        <end position="644"/>
    </location>
</feature>
<evidence type="ECO:0000313" key="5">
    <source>
        <dbReference type="Proteomes" id="UP001148838"/>
    </source>
</evidence>
<feature type="region of interest" description="Disordered" evidence="2">
    <location>
        <begin position="92"/>
        <end position="177"/>
    </location>
</feature>
<evidence type="ECO:0000256" key="2">
    <source>
        <dbReference type="SAM" id="MobiDB-lite"/>
    </source>
</evidence>
<dbReference type="PANTHER" id="PTHR15742">
    <property type="entry name" value="GIRDIN"/>
    <property type="match status" value="1"/>
</dbReference>
<dbReference type="SMART" id="SM01126">
    <property type="entry name" value="DDE_Tnp_IS1595"/>
    <property type="match status" value="1"/>
</dbReference>
<gene>
    <name evidence="4" type="ORF">ANN_17983</name>
</gene>
<keyword evidence="5" id="KW-1185">Reference proteome</keyword>
<feature type="compositionally biased region" description="Low complexity" evidence="2">
    <location>
        <begin position="134"/>
        <end position="157"/>
    </location>
</feature>
<feature type="compositionally biased region" description="Low complexity" evidence="2">
    <location>
        <begin position="773"/>
        <end position="792"/>
    </location>
</feature>
<feature type="compositionally biased region" description="Basic and acidic residues" evidence="2">
    <location>
        <begin position="1118"/>
        <end position="1130"/>
    </location>
</feature>
<dbReference type="Proteomes" id="UP001148838">
    <property type="component" value="Unassembled WGS sequence"/>
</dbReference>
<feature type="compositionally biased region" description="Low complexity" evidence="2">
    <location>
        <begin position="112"/>
        <end position="126"/>
    </location>
</feature>